<organism evidence="1 2">
    <name type="scientific">Stegodyphus mimosarum</name>
    <name type="common">African social velvet spider</name>
    <dbReference type="NCBI Taxonomy" id="407821"/>
    <lineage>
        <taxon>Eukaryota</taxon>
        <taxon>Metazoa</taxon>
        <taxon>Ecdysozoa</taxon>
        <taxon>Arthropoda</taxon>
        <taxon>Chelicerata</taxon>
        <taxon>Arachnida</taxon>
        <taxon>Araneae</taxon>
        <taxon>Araneomorphae</taxon>
        <taxon>Entelegynae</taxon>
        <taxon>Eresoidea</taxon>
        <taxon>Eresidae</taxon>
        <taxon>Stegodyphus</taxon>
    </lineage>
</organism>
<reference evidence="1 2" key="1">
    <citation type="submission" date="2013-11" db="EMBL/GenBank/DDBJ databases">
        <title>Genome sequencing of Stegodyphus mimosarum.</title>
        <authorList>
            <person name="Bechsgaard J."/>
        </authorList>
    </citation>
    <scope>NUCLEOTIDE SEQUENCE [LARGE SCALE GENOMIC DNA]</scope>
</reference>
<dbReference type="Proteomes" id="UP000054359">
    <property type="component" value="Unassembled WGS sequence"/>
</dbReference>
<evidence type="ECO:0000313" key="1">
    <source>
        <dbReference type="EMBL" id="KFM63242.1"/>
    </source>
</evidence>
<protein>
    <submittedName>
        <fullName evidence="1">Uncharacterized protein</fullName>
    </submittedName>
</protein>
<dbReference type="EMBL" id="KK114762">
    <property type="protein sequence ID" value="KFM63242.1"/>
    <property type="molecule type" value="Genomic_DNA"/>
</dbReference>
<feature type="non-terminal residue" evidence="1">
    <location>
        <position position="65"/>
    </location>
</feature>
<keyword evidence="2" id="KW-1185">Reference proteome</keyword>
<name>A0A087TDQ3_STEMI</name>
<evidence type="ECO:0000313" key="2">
    <source>
        <dbReference type="Proteomes" id="UP000054359"/>
    </source>
</evidence>
<accession>A0A087TDQ3</accession>
<dbReference type="AlphaFoldDB" id="A0A087TDQ3"/>
<proteinExistence type="predicted"/>
<gene>
    <name evidence="1" type="ORF">X975_25085</name>
</gene>
<sequence>MLIPTATQSRKYTHSQSIYCHWPCHNFLATKYLKMTCITSLAHLYLSLCPLITELKRKKKERKKI</sequence>